<dbReference type="Pfam" id="PF23552">
    <property type="entry name" value="ParB_C"/>
    <property type="match status" value="1"/>
</dbReference>
<dbReference type="FunFam" id="1.10.10.2830:FF:000001">
    <property type="entry name" value="Chromosome partitioning protein ParB"/>
    <property type="match status" value="1"/>
</dbReference>
<feature type="domain" description="ParB-like N-terminal" evidence="5">
    <location>
        <begin position="5"/>
        <end position="95"/>
    </location>
</feature>
<dbReference type="InterPro" id="IPR036086">
    <property type="entry name" value="ParB/Sulfiredoxin_sf"/>
</dbReference>
<dbReference type="Pfam" id="PF02195">
    <property type="entry name" value="ParB_N"/>
    <property type="match status" value="1"/>
</dbReference>
<dbReference type="SUPFAM" id="SSF110849">
    <property type="entry name" value="ParB/Sulfiredoxin"/>
    <property type="match status" value="1"/>
</dbReference>
<dbReference type="GO" id="GO:0045881">
    <property type="term" value="P:positive regulation of sporulation resulting in formation of a cellular spore"/>
    <property type="evidence" value="ECO:0007669"/>
    <property type="project" value="TreeGrafter"/>
</dbReference>
<evidence type="ECO:0000256" key="4">
    <source>
        <dbReference type="ARBA" id="ARBA00023125"/>
    </source>
</evidence>
<dbReference type="PANTHER" id="PTHR33375">
    <property type="entry name" value="CHROMOSOME-PARTITIONING PROTEIN PARB-RELATED"/>
    <property type="match status" value="1"/>
</dbReference>
<dbReference type="InterPro" id="IPR003115">
    <property type="entry name" value="ParB_N"/>
</dbReference>
<dbReference type="GO" id="GO:0003677">
    <property type="term" value="F:DNA binding"/>
    <property type="evidence" value="ECO:0007669"/>
    <property type="project" value="UniProtKB-KW"/>
</dbReference>
<keyword evidence="4" id="KW-0238">DNA-binding</keyword>
<protein>
    <submittedName>
        <fullName evidence="6">ParB/RepB/Spo0J family partition protein</fullName>
    </submittedName>
</protein>
<dbReference type="GO" id="GO:0007059">
    <property type="term" value="P:chromosome segregation"/>
    <property type="evidence" value="ECO:0007669"/>
    <property type="project" value="UniProtKB-KW"/>
</dbReference>
<dbReference type="SUPFAM" id="SSF109709">
    <property type="entry name" value="KorB DNA-binding domain-like"/>
    <property type="match status" value="1"/>
</dbReference>
<evidence type="ECO:0000313" key="7">
    <source>
        <dbReference type="Proteomes" id="UP000461595"/>
    </source>
</evidence>
<evidence type="ECO:0000256" key="3">
    <source>
        <dbReference type="ARBA" id="ARBA00022829"/>
    </source>
</evidence>
<dbReference type="Proteomes" id="UP000461595">
    <property type="component" value="Unassembled WGS sequence"/>
</dbReference>
<dbReference type="EMBL" id="WSRS01000002">
    <property type="protein sequence ID" value="MVX58136.1"/>
    <property type="molecule type" value="Genomic_DNA"/>
</dbReference>
<dbReference type="AlphaFoldDB" id="A0A7X3KB18"/>
<dbReference type="InterPro" id="IPR050336">
    <property type="entry name" value="Chromosome_partition/occlusion"/>
</dbReference>
<dbReference type="GO" id="GO:0005694">
    <property type="term" value="C:chromosome"/>
    <property type="evidence" value="ECO:0007669"/>
    <property type="project" value="TreeGrafter"/>
</dbReference>
<sequence length="253" mass="28943">MDYMTDIRIAEIQTNPYQPRQQFSEQALTELSQSIAVNGLIQPIIVRQSPITGYELLAGERRLRACKKLGWSTIPALVKDLSNSQMMEQAIIENLQREDLNPIEEALAFQKLVQHGLTHEDIGQQLGKSRPYISNSLRLLKLAPILQEALIQGDISPGHARLLLPLTVEKQLYLLQEIQSKSWSVRQLEAALKHKEETPKTKKTDPFLADAERQLQENLGTRIQIQQNSNNQGSITIFYKDLDEYERIIHKLK</sequence>
<dbReference type="Gene3D" id="3.90.1530.30">
    <property type="match status" value="1"/>
</dbReference>
<dbReference type="NCBIfam" id="TIGR00180">
    <property type="entry name" value="parB_part"/>
    <property type="match status" value="1"/>
</dbReference>
<accession>A0A7X3KB18</accession>
<comment type="subcellular location">
    <subcellularLocation>
        <location evidence="1">Cytoplasm</location>
        <location evidence="1">Nucleoid</location>
    </subcellularLocation>
</comment>
<evidence type="ECO:0000259" key="5">
    <source>
        <dbReference type="SMART" id="SM00470"/>
    </source>
</evidence>
<comment type="caution">
    <text evidence="6">The sequence shown here is derived from an EMBL/GenBank/DDBJ whole genome shotgun (WGS) entry which is preliminary data.</text>
</comment>
<gene>
    <name evidence="6" type="ORF">E5983_00400</name>
</gene>
<dbReference type="FunFam" id="3.90.1530.30:FF:000001">
    <property type="entry name" value="Chromosome partitioning protein ParB"/>
    <property type="match status" value="1"/>
</dbReference>
<dbReference type="GO" id="GO:0009295">
    <property type="term" value="C:nucleoid"/>
    <property type="evidence" value="ECO:0007669"/>
    <property type="project" value="UniProtKB-SubCell"/>
</dbReference>
<organism evidence="6 7">
    <name type="scientific">Streptococcus danieliae</name>
    <dbReference type="NCBI Taxonomy" id="747656"/>
    <lineage>
        <taxon>Bacteria</taxon>
        <taxon>Bacillati</taxon>
        <taxon>Bacillota</taxon>
        <taxon>Bacilli</taxon>
        <taxon>Lactobacillales</taxon>
        <taxon>Streptococcaceae</taxon>
        <taxon>Streptococcus</taxon>
    </lineage>
</organism>
<name>A0A7X3KB18_9STRE</name>
<evidence type="ECO:0000256" key="1">
    <source>
        <dbReference type="ARBA" id="ARBA00004453"/>
    </source>
</evidence>
<reference evidence="6 7" key="1">
    <citation type="submission" date="2019-12" db="EMBL/GenBank/DDBJ databases">
        <title>Microbes associate with the intestines of laboratory mice.</title>
        <authorList>
            <person name="Navarre W."/>
            <person name="Wong E."/>
        </authorList>
    </citation>
    <scope>NUCLEOTIDE SEQUENCE [LARGE SCALE GENOMIC DNA]</scope>
    <source>
        <strain evidence="6 7">NM51_B2-22</strain>
    </source>
</reference>
<dbReference type="Pfam" id="PF17762">
    <property type="entry name" value="HTH_ParB"/>
    <property type="match status" value="1"/>
</dbReference>
<comment type="similarity">
    <text evidence="2">Belongs to the ParB family.</text>
</comment>
<keyword evidence="3" id="KW-0159">Chromosome partition</keyword>
<dbReference type="InterPro" id="IPR041468">
    <property type="entry name" value="HTH_ParB/Spo0J"/>
</dbReference>
<evidence type="ECO:0000256" key="2">
    <source>
        <dbReference type="ARBA" id="ARBA00006295"/>
    </source>
</evidence>
<dbReference type="Gene3D" id="1.10.10.2830">
    <property type="match status" value="1"/>
</dbReference>
<evidence type="ECO:0000313" key="6">
    <source>
        <dbReference type="EMBL" id="MVX58136.1"/>
    </source>
</evidence>
<dbReference type="SMART" id="SM00470">
    <property type="entry name" value="ParB"/>
    <property type="match status" value="1"/>
</dbReference>
<dbReference type="RefSeq" id="WP_160331970.1">
    <property type="nucleotide sequence ID" value="NZ_WSRS01000002.1"/>
</dbReference>
<dbReference type="InterPro" id="IPR057240">
    <property type="entry name" value="ParB_dimer_C"/>
</dbReference>
<proteinExistence type="inferred from homology"/>
<dbReference type="OrthoDB" id="9802051at2"/>
<dbReference type="PANTHER" id="PTHR33375:SF1">
    <property type="entry name" value="CHROMOSOME-PARTITIONING PROTEIN PARB-RELATED"/>
    <property type="match status" value="1"/>
</dbReference>
<dbReference type="InterPro" id="IPR004437">
    <property type="entry name" value="ParB/RepB/Spo0J"/>
</dbReference>
<dbReference type="CDD" id="cd16393">
    <property type="entry name" value="SPO0J_N"/>
    <property type="match status" value="1"/>
</dbReference>